<dbReference type="NCBIfam" id="TIGR01498">
    <property type="entry name" value="folK"/>
    <property type="match status" value="1"/>
</dbReference>
<dbReference type="GO" id="GO:0046654">
    <property type="term" value="P:tetrahydrofolate biosynthetic process"/>
    <property type="evidence" value="ECO:0007669"/>
    <property type="project" value="UniProtKB-UniPathway"/>
</dbReference>
<gene>
    <name evidence="9" type="primary">folK</name>
    <name evidence="9" type="ORF">J2R62_07635</name>
</gene>
<dbReference type="GO" id="GO:0003848">
    <property type="term" value="F:2-amino-4-hydroxy-6-hydroxymethyldihydropteridine diphosphokinase activity"/>
    <property type="evidence" value="ECO:0007669"/>
    <property type="project" value="UniProtKB-EC"/>
</dbReference>
<accession>A0A8I1W610</accession>
<dbReference type="Pfam" id="PF01288">
    <property type="entry name" value="HPPK"/>
    <property type="match status" value="1"/>
</dbReference>
<dbReference type="Proteomes" id="UP000664658">
    <property type="component" value="Unassembled WGS sequence"/>
</dbReference>
<name>A0A8I1W610_PLESH</name>
<evidence type="ECO:0000313" key="9">
    <source>
        <dbReference type="EMBL" id="MBO1108093.1"/>
    </source>
</evidence>
<dbReference type="InterPro" id="IPR035907">
    <property type="entry name" value="Hppk_sf"/>
</dbReference>
<dbReference type="InterPro" id="IPR000550">
    <property type="entry name" value="Hppk"/>
</dbReference>
<evidence type="ECO:0000256" key="7">
    <source>
        <dbReference type="ARBA" id="ARBA00022909"/>
    </source>
</evidence>
<proteinExistence type="predicted"/>
<sequence>MVELFIGIGSNTEREKHLNAGVAELQQIFTEVELSPVYEAEAVGVCSGNYYNLVARCKTARTVCEVSAALQAIEQRWGRRDPQYAGCCTLDLDLLLYGRLCQSDKPHLPRPDILQYAFVLRPLADLAPDVIHPQNGLSFATLWQRFNDPAQRLWPVSFAWQGVNRASLHTSAVVDVSVCCHTNA</sequence>
<evidence type="ECO:0000259" key="8">
    <source>
        <dbReference type="Pfam" id="PF01288"/>
    </source>
</evidence>
<dbReference type="PANTHER" id="PTHR43071:SF2">
    <property type="entry name" value="2-AMINO-4-HYDROXY-6-HYDROXYMETHYLDIHYDROPTERIDINE PYROPHOSPHOKINASE"/>
    <property type="match status" value="1"/>
</dbReference>
<evidence type="ECO:0000256" key="4">
    <source>
        <dbReference type="ARBA" id="ARBA00022741"/>
    </source>
</evidence>
<organism evidence="9 10">
    <name type="scientific">Plesiomonas shigelloides</name>
    <name type="common">Aeromonas shigelloides</name>
    <dbReference type="NCBI Taxonomy" id="703"/>
    <lineage>
        <taxon>Bacteria</taxon>
        <taxon>Pseudomonadati</taxon>
        <taxon>Pseudomonadota</taxon>
        <taxon>Gammaproteobacteria</taxon>
        <taxon>Enterobacterales</taxon>
        <taxon>Enterobacteriaceae</taxon>
        <taxon>Plesiomonas</taxon>
    </lineage>
</organism>
<dbReference type="EMBL" id="JAFNAA010000006">
    <property type="protein sequence ID" value="MBO1108093.1"/>
    <property type="molecule type" value="Genomic_DNA"/>
</dbReference>
<evidence type="ECO:0000256" key="5">
    <source>
        <dbReference type="ARBA" id="ARBA00022777"/>
    </source>
</evidence>
<evidence type="ECO:0000256" key="1">
    <source>
        <dbReference type="ARBA" id="ARBA00005051"/>
    </source>
</evidence>
<protein>
    <recommendedName>
        <fullName evidence="2">2-amino-4-hydroxy-6-hydroxymethyldihydropteridine diphosphokinase</fullName>
        <ecNumber evidence="2">2.7.6.3</ecNumber>
    </recommendedName>
</protein>
<dbReference type="Gene3D" id="3.30.70.560">
    <property type="entry name" value="7,8-Dihydro-6-hydroxymethylpterin-pyrophosphokinase HPPK"/>
    <property type="match status" value="1"/>
</dbReference>
<keyword evidence="5 9" id="KW-0418">Kinase</keyword>
<evidence type="ECO:0000313" key="10">
    <source>
        <dbReference type="Proteomes" id="UP000664658"/>
    </source>
</evidence>
<dbReference type="AlphaFoldDB" id="A0A8I1W610"/>
<keyword evidence="6" id="KW-0067">ATP-binding</keyword>
<dbReference type="PANTHER" id="PTHR43071">
    <property type="entry name" value="2-AMINO-4-HYDROXY-6-HYDROXYMETHYLDIHYDROPTERIDINE PYROPHOSPHOKINASE"/>
    <property type="match status" value="1"/>
</dbReference>
<comment type="pathway">
    <text evidence="1">Cofactor biosynthesis; tetrahydrofolate biosynthesis; 2-amino-4-hydroxy-6-hydroxymethyl-7,8-dihydropteridine diphosphate from 7,8-dihydroneopterin triphosphate: step 4/4.</text>
</comment>
<dbReference type="SUPFAM" id="SSF55083">
    <property type="entry name" value="6-hydroxymethyl-7,8-dihydropterin pyrophosphokinase, HPPK"/>
    <property type="match status" value="1"/>
</dbReference>
<dbReference type="GO" id="GO:0016301">
    <property type="term" value="F:kinase activity"/>
    <property type="evidence" value="ECO:0007669"/>
    <property type="project" value="UniProtKB-KW"/>
</dbReference>
<evidence type="ECO:0000256" key="2">
    <source>
        <dbReference type="ARBA" id="ARBA00013253"/>
    </source>
</evidence>
<evidence type="ECO:0000256" key="3">
    <source>
        <dbReference type="ARBA" id="ARBA00022679"/>
    </source>
</evidence>
<dbReference type="GO" id="GO:0046656">
    <property type="term" value="P:folic acid biosynthetic process"/>
    <property type="evidence" value="ECO:0007669"/>
    <property type="project" value="UniProtKB-KW"/>
</dbReference>
<evidence type="ECO:0000256" key="6">
    <source>
        <dbReference type="ARBA" id="ARBA00022840"/>
    </source>
</evidence>
<dbReference type="EC" id="2.7.6.3" evidence="2"/>
<dbReference type="RefSeq" id="WP_207541948.1">
    <property type="nucleotide sequence ID" value="NZ_JAFNAA010000006.1"/>
</dbReference>
<dbReference type="GO" id="GO:0005524">
    <property type="term" value="F:ATP binding"/>
    <property type="evidence" value="ECO:0007669"/>
    <property type="project" value="UniProtKB-KW"/>
</dbReference>
<reference evidence="9" key="1">
    <citation type="submission" date="2021-03" db="EMBL/GenBank/DDBJ databases">
        <title>Plesiomonas shigelloides zfcc0051, isolated from zebrafish feces.</title>
        <authorList>
            <person name="Vanderhoek Z."/>
            <person name="Gaulke C."/>
        </authorList>
    </citation>
    <scope>NUCLEOTIDE SEQUENCE</scope>
    <source>
        <strain evidence="9">Zfcc0051</strain>
    </source>
</reference>
<keyword evidence="3 9" id="KW-0808">Transferase</keyword>
<keyword evidence="4" id="KW-0547">Nucleotide-binding</keyword>
<keyword evidence="7" id="KW-0289">Folate biosynthesis</keyword>
<comment type="caution">
    <text evidence="9">The sequence shown here is derived from an EMBL/GenBank/DDBJ whole genome shotgun (WGS) entry which is preliminary data.</text>
</comment>
<feature type="domain" description="7,8-dihydro-6-hydroxymethylpterin-pyrophosphokinase" evidence="8">
    <location>
        <begin position="5"/>
        <end position="128"/>
    </location>
</feature>
<dbReference type="UniPathway" id="UPA00077">
    <property type="reaction ID" value="UER00155"/>
</dbReference>